<dbReference type="PANTHER" id="PTHR23088:SF27">
    <property type="entry name" value="DEAMINATED GLUTATHIONE AMIDASE"/>
    <property type="match status" value="1"/>
</dbReference>
<dbReference type="CDD" id="cd07197">
    <property type="entry name" value="nitrilase"/>
    <property type="match status" value="1"/>
</dbReference>
<dbReference type="EMBL" id="JABWCV010000014">
    <property type="protein sequence ID" value="NVF15179.1"/>
    <property type="molecule type" value="Genomic_DNA"/>
</dbReference>
<evidence type="ECO:0000313" key="3">
    <source>
        <dbReference type="Proteomes" id="UP000589984"/>
    </source>
</evidence>
<dbReference type="Pfam" id="PF00795">
    <property type="entry name" value="CN_hydrolase"/>
    <property type="match status" value="1"/>
</dbReference>
<feature type="domain" description="CN hydrolase" evidence="1">
    <location>
        <begin position="1"/>
        <end position="233"/>
    </location>
</feature>
<dbReference type="RefSeq" id="WP_176304008.1">
    <property type="nucleotide sequence ID" value="NZ_JABWCV010000014.1"/>
</dbReference>
<dbReference type="AlphaFoldDB" id="A0A7Y6V995"/>
<proteinExistence type="predicted"/>
<dbReference type="Gene3D" id="3.60.110.10">
    <property type="entry name" value="Carbon-nitrogen hydrolase"/>
    <property type="match status" value="1"/>
</dbReference>
<dbReference type="Proteomes" id="UP000589984">
    <property type="component" value="Unassembled WGS sequence"/>
</dbReference>
<evidence type="ECO:0000259" key="1">
    <source>
        <dbReference type="PROSITE" id="PS50263"/>
    </source>
</evidence>
<comment type="caution">
    <text evidence="2">The sequence shown here is derived from an EMBL/GenBank/DDBJ whole genome shotgun (WGS) entry which is preliminary data.</text>
</comment>
<reference evidence="2 3" key="1">
    <citation type="submission" date="2020-06" db="EMBL/GenBank/DDBJ databases">
        <title>Halomonas sp. QX-1 draft genome sequence.</title>
        <authorList>
            <person name="Qiu X."/>
        </authorList>
    </citation>
    <scope>NUCLEOTIDE SEQUENCE [LARGE SCALE GENOMIC DNA]</scope>
    <source>
        <strain evidence="2 3">QX-1</strain>
    </source>
</reference>
<dbReference type="GO" id="GO:0016787">
    <property type="term" value="F:hydrolase activity"/>
    <property type="evidence" value="ECO:0007669"/>
    <property type="project" value="UniProtKB-KW"/>
</dbReference>
<keyword evidence="2" id="KW-0378">Hydrolase</keyword>
<gene>
    <name evidence="2" type="ORF">HUO07_13505</name>
</gene>
<name>A0A7Y6V995_9GAMM</name>
<dbReference type="InterPro" id="IPR036526">
    <property type="entry name" value="C-N_Hydrolase_sf"/>
</dbReference>
<dbReference type="SUPFAM" id="SSF56317">
    <property type="entry name" value="Carbon-nitrogen hydrolase"/>
    <property type="match status" value="1"/>
</dbReference>
<dbReference type="PROSITE" id="PS50263">
    <property type="entry name" value="CN_HYDROLASE"/>
    <property type="match status" value="1"/>
</dbReference>
<accession>A0A7Y6V995</accession>
<evidence type="ECO:0000313" key="2">
    <source>
        <dbReference type="EMBL" id="NVF15179.1"/>
    </source>
</evidence>
<organism evidence="2 3">
    <name type="scientific">Vreelandella maris</name>
    <dbReference type="NCBI Taxonomy" id="2729617"/>
    <lineage>
        <taxon>Bacteria</taxon>
        <taxon>Pseudomonadati</taxon>
        <taxon>Pseudomonadota</taxon>
        <taxon>Gammaproteobacteria</taxon>
        <taxon>Oceanospirillales</taxon>
        <taxon>Halomonadaceae</taxon>
        <taxon>Vreelandella</taxon>
    </lineage>
</organism>
<dbReference type="PANTHER" id="PTHR23088">
    <property type="entry name" value="NITRILASE-RELATED"/>
    <property type="match status" value="1"/>
</dbReference>
<sequence length="257" mass="28749">MLAQTDPVRGEIADNLNELERLCQQAQLAGVDLLALPELAFSGYNIFSQLHQLAEFENGQIVKRVAALAEKYQLHLLFGMAERIDNHRIANSAMLFNDKGERLATYHKRQLWGQEQQYFVAGEDICVVNTRLGCVGLMICYDNEFPEISRALAQRGAEIILSPTANMMPNSDRQQLQVRARAIDNQCFVACVNRSGVEDELHYCGNSLVAGPDGEVLGLLGIEVGILVVDIDLRRIDQSRNHQNYIKDLRKLPGVQA</sequence>
<dbReference type="InterPro" id="IPR003010">
    <property type="entry name" value="C-N_Hydrolase"/>
</dbReference>
<protein>
    <submittedName>
        <fullName evidence="2">Carbon-nitrogen hydrolase family protein</fullName>
    </submittedName>
</protein>
<keyword evidence="3" id="KW-1185">Reference proteome</keyword>